<name>A0A0B6YN05_9EUPU</name>
<feature type="chain" id="PRO_5002123544" evidence="2">
    <location>
        <begin position="20"/>
        <end position="71"/>
    </location>
</feature>
<reference evidence="3" key="1">
    <citation type="submission" date="2014-12" db="EMBL/GenBank/DDBJ databases">
        <title>Insight into the proteome of Arion vulgaris.</title>
        <authorList>
            <person name="Aradska J."/>
            <person name="Bulat T."/>
            <person name="Smidak R."/>
            <person name="Sarate P."/>
            <person name="Gangsoo J."/>
            <person name="Sialana F."/>
            <person name="Bilban M."/>
            <person name="Lubec G."/>
        </authorList>
    </citation>
    <scope>NUCLEOTIDE SEQUENCE</scope>
    <source>
        <tissue evidence="3">Skin</tissue>
    </source>
</reference>
<protein>
    <submittedName>
        <fullName evidence="3">Uncharacterized protein</fullName>
    </submittedName>
</protein>
<dbReference type="EMBL" id="HACG01010667">
    <property type="protein sequence ID" value="CEK57532.1"/>
    <property type="molecule type" value="Transcribed_RNA"/>
</dbReference>
<evidence type="ECO:0000256" key="2">
    <source>
        <dbReference type="SAM" id="SignalP"/>
    </source>
</evidence>
<feature type="signal peptide" evidence="2">
    <location>
        <begin position="1"/>
        <end position="19"/>
    </location>
</feature>
<feature type="non-terminal residue" evidence="3">
    <location>
        <position position="1"/>
    </location>
</feature>
<organism evidence="3">
    <name type="scientific">Arion vulgaris</name>
    <dbReference type="NCBI Taxonomy" id="1028688"/>
    <lineage>
        <taxon>Eukaryota</taxon>
        <taxon>Metazoa</taxon>
        <taxon>Spiralia</taxon>
        <taxon>Lophotrochozoa</taxon>
        <taxon>Mollusca</taxon>
        <taxon>Gastropoda</taxon>
        <taxon>Heterobranchia</taxon>
        <taxon>Euthyneura</taxon>
        <taxon>Panpulmonata</taxon>
        <taxon>Eupulmonata</taxon>
        <taxon>Stylommatophora</taxon>
        <taxon>Helicina</taxon>
        <taxon>Arionoidea</taxon>
        <taxon>Arionidae</taxon>
        <taxon>Arion</taxon>
    </lineage>
</organism>
<evidence type="ECO:0000256" key="1">
    <source>
        <dbReference type="SAM" id="MobiDB-lite"/>
    </source>
</evidence>
<evidence type="ECO:0000313" key="3">
    <source>
        <dbReference type="EMBL" id="CEK57532.1"/>
    </source>
</evidence>
<proteinExistence type="predicted"/>
<dbReference type="AlphaFoldDB" id="A0A0B6YN05"/>
<gene>
    <name evidence="3" type="primary">ORF30415</name>
</gene>
<sequence length="71" mass="8049">AYDIVLLLPVILTIQMLNSTRDNGDSCGKPECIVVESQLPHYLSLEESRKDPTEKEWADIERSQLNHGEPL</sequence>
<feature type="region of interest" description="Disordered" evidence="1">
    <location>
        <begin position="44"/>
        <end position="71"/>
    </location>
</feature>
<accession>A0A0B6YN05</accession>
<keyword evidence="2" id="KW-0732">Signal</keyword>